<dbReference type="PANTHER" id="PTHR43382">
    <property type="entry name" value="PROLYL-TRNA SYNTHETASE"/>
    <property type="match status" value="1"/>
</dbReference>
<name>A0AAJ7DW56_9HYME</name>
<dbReference type="InterPro" id="IPR009068">
    <property type="entry name" value="uS15_NS1_RNA-bd_sf"/>
</dbReference>
<dbReference type="GO" id="GO:0017101">
    <property type="term" value="C:aminoacyl-tRNA synthetase multienzyme complex"/>
    <property type="evidence" value="ECO:0007669"/>
    <property type="project" value="TreeGrafter"/>
</dbReference>
<evidence type="ECO:0000256" key="19">
    <source>
        <dbReference type="SAM" id="Coils"/>
    </source>
</evidence>
<feature type="domain" description="WHEP-TRS" evidence="22">
    <location>
        <begin position="149"/>
        <end position="205"/>
    </location>
</feature>
<dbReference type="InterPro" id="IPR004154">
    <property type="entry name" value="Anticodon-bd"/>
</dbReference>
<feature type="coiled-coil region" evidence="19">
    <location>
        <begin position="891"/>
        <end position="918"/>
    </location>
</feature>
<protein>
    <recommendedName>
        <fullName evidence="17">Bifunctional glutamate/proline--tRNA ligase</fullName>
        <ecNumber evidence="2">6.1.1.15</ecNumber>
    </recommendedName>
    <alternativeName>
        <fullName evidence="18">Bifunctional aminoacyl-tRNA synthetase</fullName>
    </alternativeName>
    <alternativeName>
        <fullName evidence="13">Prolyl-tRNA synthetase</fullName>
    </alternativeName>
</protein>
<evidence type="ECO:0000256" key="9">
    <source>
        <dbReference type="ARBA" id="ARBA00022884"/>
    </source>
</evidence>
<dbReference type="GeneID" id="105362819"/>
<dbReference type="InterPro" id="IPR045864">
    <property type="entry name" value="aa-tRNA-synth_II/BPL/LPL"/>
</dbReference>
<sequence>MEMIGEAELKRVKEGEIIQLQRKGFFRCDVPYAEVSAYSSREQPIILFHIPDGHATSTAPPVLQDSKTGAKESKRETKVDASADNLNEQIIAQGNKVRDLKAAKADKATVDAEVKSLLSLKAEYKAAAGKDWKPNSTSEVKQETKVDASADNLNEQIIAQGNKVRDLKAAKADKATVDAEVKSLLSLKAEYKAAAGKDWKPNSTSEVKQETKVDASADNLNEQIIAQGNKVRDLKAAKADKATVDAEVKSLLSLKAEYKAAAGKDWKPNSTSEVKNPIMLVKDVESIASLNDAIVAQGNRVRELKTAKADKASIDCEVKDLLSLKAKYKSITGQDWKPNGAPQHQKTVNPISLSEDDPVGIINEKIIAQGNKVRDLKSAKANKAAIDAEVKTLLSLKEEYKRVAGLDWKPKSSSPAAAGSSMKDDDIALAHEIKEQSDVVGNLKASKPDSITITKEVAKLVELKLKFKAQTGKDWTPSVLLNAKPKQSKCENSSRIAEQGNKVRDLKAARAGKETIQQEVQKLLSLKAEYKEIFGKDYVPTGINDSAAREPKAKANKSEDTKAKGQVKRVDGKNEVSLSSKESESGKTGTRLGLEAKKADNLSDWYSQVITKGEMIEYYDVSGCYILRPWSFAIWDIIKDFLDKEIKKLGVQNCYFPMFVSKAALEKEKAHIADFAPEVAWVTKSGNSDLAEHIAIRPTSETVMYPAYAKWLKSHRDLPLKLNQWNNVVRWEFKHPQPFLRTREFLWQEGHTAFANKAEADEEVLKILDLYAQIYEYYLAVPVVKGRKTEKEKFAGGDYTTTVEAFISSSGRAIQGATSHYLGQNFSKMFDIQVEGTAEGGEKTFIYQNSWGITTRTIGVMIMVHGDDKGLVLPPRVASIQAVIVPCGITASTTQEQKERLLRECDKLEEELKRSGKLRVKGDYRDNYSPGWKFNHWELKGVPVRVELGPKDLEKGQVTFVRRDSSNRIVASRSNAYDFLLDLLDEIQSNLFVKAKADLTEHIKRTNEWKEFCSHLDGKNLILAPFCGRIECEDKIKADSVREDTNDDAGAPSMGAKGLCIPFDQPEGSVEQLKGLKCIHNSCQEKPKFYTLFGRSY</sequence>
<dbReference type="GO" id="GO:0005737">
    <property type="term" value="C:cytoplasm"/>
    <property type="evidence" value="ECO:0007669"/>
    <property type="project" value="InterPro"/>
</dbReference>
<evidence type="ECO:0000259" key="21">
    <source>
        <dbReference type="PROSITE" id="PS50862"/>
    </source>
</evidence>
<dbReference type="InterPro" id="IPR002316">
    <property type="entry name" value="Pro-tRNA-ligase_IIa"/>
</dbReference>
<dbReference type="Gene3D" id="1.10.287.10">
    <property type="entry name" value="S15/NS1, RNA-binding"/>
    <property type="match status" value="7"/>
</dbReference>
<evidence type="ECO:0000256" key="15">
    <source>
        <dbReference type="ARBA" id="ARBA00050792"/>
    </source>
</evidence>
<evidence type="ECO:0000256" key="6">
    <source>
        <dbReference type="ARBA" id="ARBA00022741"/>
    </source>
</evidence>
<keyword evidence="12" id="KW-0511">Multifunctional enzyme</keyword>
<dbReference type="HAMAP" id="MF_01571">
    <property type="entry name" value="Pro_tRNA_synth_type3"/>
    <property type="match status" value="1"/>
</dbReference>
<dbReference type="FunFam" id="3.40.50.800:FF:000005">
    <property type="entry name" value="bifunctional glutamate/proline--tRNA ligase"/>
    <property type="match status" value="1"/>
</dbReference>
<dbReference type="Proteomes" id="UP000695007">
    <property type="component" value="Unplaced"/>
</dbReference>
<dbReference type="InterPro" id="IPR002314">
    <property type="entry name" value="aa-tRNA-synt_IIb"/>
</dbReference>
<dbReference type="PANTHER" id="PTHR43382:SF2">
    <property type="entry name" value="BIFUNCTIONAL GLUTAMATE_PROLINE--TRNA LIGASE"/>
    <property type="match status" value="1"/>
</dbReference>
<dbReference type="CDD" id="cd00936">
    <property type="entry name" value="WEPRS_RNA"/>
    <property type="match status" value="5"/>
</dbReference>
<comment type="similarity">
    <text evidence="16">In the N-terminal section; belongs to the class-I aminoacyl-tRNA synthetase family. Glutamate--tRNA ligase type 2 subfamily.</text>
</comment>
<feature type="domain" description="WHEP-TRS" evidence="22">
    <location>
        <begin position="216"/>
        <end position="272"/>
    </location>
</feature>
<dbReference type="InterPro" id="IPR006195">
    <property type="entry name" value="aa-tRNA-synth_II"/>
</dbReference>
<dbReference type="InterPro" id="IPR016061">
    <property type="entry name" value="Pro-tRNA_ligase_II_C"/>
</dbReference>
<feature type="domain" description="WHEP-TRS" evidence="22">
    <location>
        <begin position="286"/>
        <end position="342"/>
    </location>
</feature>
<evidence type="ECO:0000256" key="2">
    <source>
        <dbReference type="ARBA" id="ARBA00012831"/>
    </source>
</evidence>
<keyword evidence="4 24" id="KW-0436">Ligase</keyword>
<evidence type="ECO:0000256" key="7">
    <source>
        <dbReference type="ARBA" id="ARBA00022833"/>
    </source>
</evidence>
<evidence type="ECO:0000256" key="11">
    <source>
        <dbReference type="ARBA" id="ARBA00023146"/>
    </source>
</evidence>
<accession>A0AAJ7DW56</accession>
<feature type="domain" description="Aminoacyl-transfer RNA synthetases class-II family profile" evidence="21">
    <location>
        <begin position="632"/>
        <end position="874"/>
    </location>
</feature>
<dbReference type="SUPFAM" id="SSF55681">
    <property type="entry name" value="Class II aaRS and biotin synthetases"/>
    <property type="match status" value="1"/>
</dbReference>
<evidence type="ECO:0000313" key="23">
    <source>
        <dbReference type="Proteomes" id="UP000695007"/>
    </source>
</evidence>
<dbReference type="SMART" id="SM00946">
    <property type="entry name" value="ProRS-C_1"/>
    <property type="match status" value="1"/>
</dbReference>
<dbReference type="RefSeq" id="XP_011498615.1">
    <property type="nucleotide sequence ID" value="XM_011500313.1"/>
</dbReference>
<dbReference type="EC" id="6.1.1.15" evidence="2"/>
<feature type="compositionally biased region" description="Basic and acidic residues" evidence="20">
    <location>
        <begin position="68"/>
        <end position="80"/>
    </location>
</feature>
<dbReference type="SUPFAM" id="SSF50715">
    <property type="entry name" value="Ribosomal protein L25-like"/>
    <property type="match status" value="1"/>
</dbReference>
<keyword evidence="8" id="KW-0067">ATP-binding</keyword>
<dbReference type="Gene3D" id="3.30.110.30">
    <property type="entry name" value="C-terminal domain of ProRS"/>
    <property type="match status" value="1"/>
</dbReference>
<feature type="domain" description="WHEP-TRS" evidence="22">
    <location>
        <begin position="488"/>
        <end position="544"/>
    </location>
</feature>
<dbReference type="AlphaFoldDB" id="A0AAJ7DW56"/>
<dbReference type="InterPro" id="IPR033721">
    <property type="entry name" value="ProRS_core_arch_euk"/>
</dbReference>
<feature type="region of interest" description="Disordered" evidence="20">
    <location>
        <begin position="545"/>
        <end position="589"/>
    </location>
</feature>
<evidence type="ECO:0000256" key="20">
    <source>
        <dbReference type="SAM" id="MobiDB-lite"/>
    </source>
</evidence>
<proteinExistence type="inferred from homology"/>
<evidence type="ECO:0000256" key="18">
    <source>
        <dbReference type="ARBA" id="ARBA00076053"/>
    </source>
</evidence>
<evidence type="ECO:0000256" key="16">
    <source>
        <dbReference type="ARBA" id="ARBA00061295"/>
    </source>
</evidence>
<feature type="domain" description="WHEP-TRS" evidence="22">
    <location>
        <begin position="358"/>
        <end position="414"/>
    </location>
</feature>
<dbReference type="CDD" id="cd00778">
    <property type="entry name" value="ProRS_core_arch_euk"/>
    <property type="match status" value="1"/>
</dbReference>
<comment type="catalytic activity">
    <reaction evidence="15">
        <text>tRNA(Pro) + L-proline + ATP = L-prolyl-tRNA(Pro) + AMP + diphosphate</text>
        <dbReference type="Rhea" id="RHEA:14305"/>
        <dbReference type="Rhea" id="RHEA-COMP:9700"/>
        <dbReference type="Rhea" id="RHEA-COMP:9702"/>
        <dbReference type="ChEBI" id="CHEBI:30616"/>
        <dbReference type="ChEBI" id="CHEBI:33019"/>
        <dbReference type="ChEBI" id="CHEBI:60039"/>
        <dbReference type="ChEBI" id="CHEBI:78442"/>
        <dbReference type="ChEBI" id="CHEBI:78532"/>
        <dbReference type="ChEBI" id="CHEBI:456215"/>
        <dbReference type="EC" id="6.1.1.15"/>
    </reaction>
    <physiologicalReaction direction="left-to-right" evidence="15">
        <dbReference type="Rhea" id="RHEA:14306"/>
    </physiologicalReaction>
</comment>
<dbReference type="Pfam" id="PF00458">
    <property type="entry name" value="WHEP-TRS"/>
    <property type="match status" value="7"/>
</dbReference>
<feature type="domain" description="WHEP-TRS" evidence="22">
    <location>
        <begin position="82"/>
        <end position="138"/>
    </location>
</feature>
<dbReference type="PROSITE" id="PS51185">
    <property type="entry name" value="WHEP_TRS_2"/>
    <property type="match status" value="7"/>
</dbReference>
<dbReference type="GO" id="GO:0003723">
    <property type="term" value="F:RNA binding"/>
    <property type="evidence" value="ECO:0007669"/>
    <property type="project" value="UniProtKB-KW"/>
</dbReference>
<dbReference type="Pfam" id="PF00587">
    <property type="entry name" value="tRNA-synt_2b"/>
    <property type="match status" value="1"/>
</dbReference>
<evidence type="ECO:0000256" key="17">
    <source>
        <dbReference type="ARBA" id="ARBA00067786"/>
    </source>
</evidence>
<dbReference type="GO" id="GO:0005524">
    <property type="term" value="F:ATP binding"/>
    <property type="evidence" value="ECO:0007669"/>
    <property type="project" value="UniProtKB-KW"/>
</dbReference>
<evidence type="ECO:0000256" key="1">
    <source>
        <dbReference type="ARBA" id="ARBA00009968"/>
    </source>
</evidence>
<keyword evidence="11" id="KW-0030">Aminoacyl-tRNA synthetase</keyword>
<evidence type="ECO:0000256" key="13">
    <source>
        <dbReference type="ARBA" id="ARBA00029731"/>
    </source>
</evidence>
<evidence type="ECO:0000256" key="12">
    <source>
        <dbReference type="ARBA" id="ARBA00023268"/>
    </source>
</evidence>
<feature type="domain" description="WHEP-TRS" evidence="22">
    <location>
        <begin position="425"/>
        <end position="481"/>
    </location>
</feature>
<dbReference type="PROSITE" id="PS00762">
    <property type="entry name" value="WHEP_TRS_1"/>
    <property type="match status" value="5"/>
</dbReference>
<evidence type="ECO:0000256" key="14">
    <source>
        <dbReference type="ARBA" id="ARBA00047366"/>
    </source>
</evidence>
<dbReference type="SUPFAM" id="SSF64586">
    <property type="entry name" value="C-terminal domain of ProRS"/>
    <property type="match status" value="1"/>
</dbReference>
<dbReference type="InterPro" id="IPR017449">
    <property type="entry name" value="Pro-tRNA_synth_II"/>
</dbReference>
<feature type="compositionally biased region" description="Basic and acidic residues" evidence="20">
    <location>
        <begin position="547"/>
        <end position="574"/>
    </location>
</feature>
<organism evidence="23 24">
    <name type="scientific">Ceratosolen solmsi marchali</name>
    <dbReference type="NCBI Taxonomy" id="326594"/>
    <lineage>
        <taxon>Eukaryota</taxon>
        <taxon>Metazoa</taxon>
        <taxon>Ecdysozoa</taxon>
        <taxon>Arthropoda</taxon>
        <taxon>Hexapoda</taxon>
        <taxon>Insecta</taxon>
        <taxon>Pterygota</taxon>
        <taxon>Neoptera</taxon>
        <taxon>Endopterygota</taxon>
        <taxon>Hymenoptera</taxon>
        <taxon>Apocrita</taxon>
        <taxon>Proctotrupomorpha</taxon>
        <taxon>Chalcidoidea</taxon>
        <taxon>Agaonidae</taxon>
        <taxon>Agaoninae</taxon>
        <taxon>Ceratosolen</taxon>
    </lineage>
</organism>
<evidence type="ECO:0000256" key="5">
    <source>
        <dbReference type="ARBA" id="ARBA00022723"/>
    </source>
</evidence>
<dbReference type="InterPro" id="IPR011035">
    <property type="entry name" value="Ribosomal_bL25/Gln-tRNA_synth"/>
</dbReference>
<keyword evidence="23" id="KW-1185">Reference proteome</keyword>
<dbReference type="GO" id="GO:0006433">
    <property type="term" value="P:prolyl-tRNA aminoacylation"/>
    <property type="evidence" value="ECO:0007669"/>
    <property type="project" value="InterPro"/>
</dbReference>
<dbReference type="Gene3D" id="3.40.50.800">
    <property type="entry name" value="Anticodon-binding domain"/>
    <property type="match status" value="1"/>
</dbReference>
<reference evidence="24" key="1">
    <citation type="submission" date="2025-08" db="UniProtKB">
        <authorList>
            <consortium name="RefSeq"/>
        </authorList>
    </citation>
    <scope>IDENTIFICATION</scope>
</reference>
<dbReference type="InterPro" id="IPR000738">
    <property type="entry name" value="WHEP-TRS_dom"/>
</dbReference>
<dbReference type="FunFam" id="3.30.930.10:FF:000007">
    <property type="entry name" value="Bifunctional glutamate/proline--tRNA ligase"/>
    <property type="match status" value="1"/>
</dbReference>
<dbReference type="PRINTS" id="PR01046">
    <property type="entry name" value="TRNASYNTHPRO"/>
</dbReference>
<dbReference type="NCBIfam" id="TIGR00408">
    <property type="entry name" value="proS_fam_I"/>
    <property type="match status" value="1"/>
</dbReference>
<dbReference type="GO" id="GO:0004818">
    <property type="term" value="F:glutamate-tRNA ligase activity"/>
    <property type="evidence" value="ECO:0007669"/>
    <property type="project" value="UniProtKB-EC"/>
</dbReference>
<keyword evidence="7" id="KW-0862">Zinc</keyword>
<gene>
    <name evidence="24" type="primary">LOC105362819</name>
</gene>
<evidence type="ECO:0000256" key="4">
    <source>
        <dbReference type="ARBA" id="ARBA00022598"/>
    </source>
</evidence>
<dbReference type="KEGG" id="csol:105362819"/>
<dbReference type="FunFam" id="1.10.287.10:FF:000006">
    <property type="entry name" value="Bifunctional glutamate/proline--tRNA ligase"/>
    <property type="match status" value="5"/>
</dbReference>
<keyword evidence="19" id="KW-0175">Coiled coil</keyword>
<dbReference type="GO" id="GO:0046872">
    <property type="term" value="F:metal ion binding"/>
    <property type="evidence" value="ECO:0007669"/>
    <property type="project" value="UniProtKB-KW"/>
</dbReference>
<dbReference type="CDD" id="cd00862">
    <property type="entry name" value="ProRS_anticodon_zinc"/>
    <property type="match status" value="1"/>
</dbReference>
<keyword evidence="6" id="KW-0547">Nucleotide-binding</keyword>
<dbReference type="InterPro" id="IPR004499">
    <property type="entry name" value="Pro-tRNA-ligase_IIa_arc-type"/>
</dbReference>
<dbReference type="SUPFAM" id="SSF52954">
    <property type="entry name" value="Class II aaRS ABD-related"/>
    <property type="match status" value="1"/>
</dbReference>
<evidence type="ECO:0000256" key="3">
    <source>
        <dbReference type="ARBA" id="ARBA00022553"/>
    </source>
</evidence>
<dbReference type="SMART" id="SM00991">
    <property type="entry name" value="WHEP-TRS"/>
    <property type="match status" value="7"/>
</dbReference>
<keyword evidence="5" id="KW-0479">Metal-binding</keyword>
<dbReference type="Pfam" id="PF03129">
    <property type="entry name" value="HGTP_anticodon"/>
    <property type="match status" value="1"/>
</dbReference>
<dbReference type="PROSITE" id="PS50862">
    <property type="entry name" value="AA_TRNA_LIGASE_II"/>
    <property type="match status" value="1"/>
</dbReference>
<evidence type="ECO:0000256" key="8">
    <source>
        <dbReference type="ARBA" id="ARBA00022840"/>
    </source>
</evidence>
<evidence type="ECO:0000259" key="22">
    <source>
        <dbReference type="PROSITE" id="PS51185"/>
    </source>
</evidence>
<dbReference type="Pfam" id="PF09180">
    <property type="entry name" value="ProRS-C_1"/>
    <property type="match status" value="1"/>
</dbReference>
<comment type="similarity">
    <text evidence="1">In the C-terminal section; belongs to the class-II aminoacyl-tRNA synthetase family.</text>
</comment>
<feature type="region of interest" description="Disordered" evidence="20">
    <location>
        <begin position="56"/>
        <end position="80"/>
    </location>
</feature>
<dbReference type="GO" id="GO:0004827">
    <property type="term" value="F:proline-tRNA ligase activity"/>
    <property type="evidence" value="ECO:0007669"/>
    <property type="project" value="UniProtKB-EC"/>
</dbReference>
<dbReference type="SUPFAM" id="SSF47060">
    <property type="entry name" value="S15/NS1 RNA-binding domain"/>
    <property type="match status" value="7"/>
</dbReference>
<keyword evidence="10" id="KW-0648">Protein biosynthesis</keyword>
<keyword evidence="3" id="KW-0597">Phosphoprotein</keyword>
<comment type="catalytic activity">
    <reaction evidence="14">
        <text>tRNA(Glu) + L-glutamate + ATP = L-glutamyl-tRNA(Glu) + AMP + diphosphate</text>
        <dbReference type="Rhea" id="RHEA:23540"/>
        <dbReference type="Rhea" id="RHEA-COMP:9663"/>
        <dbReference type="Rhea" id="RHEA-COMP:9680"/>
        <dbReference type="ChEBI" id="CHEBI:29985"/>
        <dbReference type="ChEBI" id="CHEBI:30616"/>
        <dbReference type="ChEBI" id="CHEBI:33019"/>
        <dbReference type="ChEBI" id="CHEBI:78442"/>
        <dbReference type="ChEBI" id="CHEBI:78520"/>
        <dbReference type="ChEBI" id="CHEBI:456215"/>
        <dbReference type="EC" id="6.1.1.17"/>
    </reaction>
    <physiologicalReaction direction="left-to-right" evidence="14">
        <dbReference type="Rhea" id="RHEA:23541"/>
    </physiologicalReaction>
</comment>
<evidence type="ECO:0000256" key="10">
    <source>
        <dbReference type="ARBA" id="ARBA00022917"/>
    </source>
</evidence>
<dbReference type="Gene3D" id="3.30.930.10">
    <property type="entry name" value="Bira Bifunctional Protein, Domain 2"/>
    <property type="match status" value="1"/>
</dbReference>
<dbReference type="InterPro" id="IPR036621">
    <property type="entry name" value="Anticodon-bd_dom_sf"/>
</dbReference>
<keyword evidence="9" id="KW-0694">RNA-binding</keyword>
<dbReference type="FunFam" id="3.30.110.30:FF:000001">
    <property type="entry name" value="Bifunctional glutamate/proline--tRNA ligase"/>
    <property type="match status" value="1"/>
</dbReference>
<evidence type="ECO:0000313" key="24">
    <source>
        <dbReference type="RefSeq" id="XP_011498615.1"/>
    </source>
</evidence>